<gene>
    <name evidence="2" type="ORF">M8C21_007283</name>
</gene>
<evidence type="ECO:0000256" key="1">
    <source>
        <dbReference type="SAM" id="MobiDB-lite"/>
    </source>
</evidence>
<protein>
    <submittedName>
        <fullName evidence="2">Uncharacterized protein</fullName>
    </submittedName>
</protein>
<dbReference type="Proteomes" id="UP001206925">
    <property type="component" value="Unassembled WGS sequence"/>
</dbReference>
<dbReference type="EMBL" id="JAMZMK010007093">
    <property type="protein sequence ID" value="KAI7745862.1"/>
    <property type="molecule type" value="Genomic_DNA"/>
</dbReference>
<comment type="caution">
    <text evidence="2">The sequence shown here is derived from an EMBL/GenBank/DDBJ whole genome shotgun (WGS) entry which is preliminary data.</text>
</comment>
<sequence length="113" mass="12498">YYSFTQNFQYLLGLCTSTTFQCTIVALHCTVLRERPCLQLNELEVHQRALMWKSIVMAASKGRSILIVPLPKAAKKTTGPGRGGRQTRATANVVLPPPDPVQEEPVNPLLPLP</sequence>
<evidence type="ECO:0000313" key="2">
    <source>
        <dbReference type="EMBL" id="KAI7745862.1"/>
    </source>
</evidence>
<proteinExistence type="predicted"/>
<evidence type="ECO:0000313" key="3">
    <source>
        <dbReference type="Proteomes" id="UP001206925"/>
    </source>
</evidence>
<feature type="non-terminal residue" evidence="2">
    <location>
        <position position="113"/>
    </location>
</feature>
<keyword evidence="3" id="KW-1185">Reference proteome</keyword>
<name>A0AAD5CQ08_AMBAR</name>
<dbReference type="AlphaFoldDB" id="A0AAD5CQ08"/>
<reference evidence="2" key="1">
    <citation type="submission" date="2022-06" db="EMBL/GenBank/DDBJ databases">
        <title>Uncovering the hologenomic basis of an extraordinary plant invasion.</title>
        <authorList>
            <person name="Bieker V.C."/>
            <person name="Martin M.D."/>
            <person name="Gilbert T."/>
            <person name="Hodgins K."/>
            <person name="Battlay P."/>
            <person name="Petersen B."/>
            <person name="Wilson J."/>
        </authorList>
    </citation>
    <scope>NUCLEOTIDE SEQUENCE</scope>
    <source>
        <strain evidence="2">AA19_3_7</strain>
        <tissue evidence="2">Leaf</tissue>
    </source>
</reference>
<feature type="region of interest" description="Disordered" evidence="1">
    <location>
        <begin position="74"/>
        <end position="113"/>
    </location>
</feature>
<accession>A0AAD5CQ08</accession>
<organism evidence="2 3">
    <name type="scientific">Ambrosia artemisiifolia</name>
    <name type="common">Common ragweed</name>
    <dbReference type="NCBI Taxonomy" id="4212"/>
    <lineage>
        <taxon>Eukaryota</taxon>
        <taxon>Viridiplantae</taxon>
        <taxon>Streptophyta</taxon>
        <taxon>Embryophyta</taxon>
        <taxon>Tracheophyta</taxon>
        <taxon>Spermatophyta</taxon>
        <taxon>Magnoliopsida</taxon>
        <taxon>eudicotyledons</taxon>
        <taxon>Gunneridae</taxon>
        <taxon>Pentapetalae</taxon>
        <taxon>asterids</taxon>
        <taxon>campanulids</taxon>
        <taxon>Asterales</taxon>
        <taxon>Asteraceae</taxon>
        <taxon>Asteroideae</taxon>
        <taxon>Heliantheae alliance</taxon>
        <taxon>Heliantheae</taxon>
        <taxon>Ambrosia</taxon>
    </lineage>
</organism>